<evidence type="ECO:0000313" key="3">
    <source>
        <dbReference type="Proteomes" id="UP000219042"/>
    </source>
</evidence>
<gene>
    <name evidence="2" type="ORF">SAMN05421731_103282</name>
</gene>
<dbReference type="AlphaFoldDB" id="A0A240E723"/>
<accession>A0A240E723</accession>
<dbReference type="OrthoDB" id="9801263at2"/>
<protein>
    <recommendedName>
        <fullName evidence="1">YhcG N-terminal domain-containing protein</fullName>
    </recommendedName>
</protein>
<dbReference type="Proteomes" id="UP000219042">
    <property type="component" value="Unassembled WGS sequence"/>
</dbReference>
<evidence type="ECO:0000259" key="1">
    <source>
        <dbReference type="Pfam" id="PF17761"/>
    </source>
</evidence>
<evidence type="ECO:0000313" key="2">
    <source>
        <dbReference type="EMBL" id="SNX44544.1"/>
    </source>
</evidence>
<dbReference type="RefSeq" id="WP_097078785.1">
    <property type="nucleotide sequence ID" value="NZ_BAABHT010000001.1"/>
</dbReference>
<dbReference type="InterPro" id="IPR053148">
    <property type="entry name" value="PD-DEXK-like_domain"/>
</dbReference>
<feature type="domain" description="YhcG N-terminal" evidence="1">
    <location>
        <begin position="20"/>
        <end position="183"/>
    </location>
</feature>
<name>A0A240E723_9GAMM</name>
<organism evidence="2 3">
    <name type="scientific">Acinetobacter puyangensis</name>
    <dbReference type="NCBI Taxonomy" id="1096779"/>
    <lineage>
        <taxon>Bacteria</taxon>
        <taxon>Pseudomonadati</taxon>
        <taxon>Pseudomonadota</taxon>
        <taxon>Gammaproteobacteria</taxon>
        <taxon>Moraxellales</taxon>
        <taxon>Moraxellaceae</taxon>
        <taxon>Acinetobacter</taxon>
    </lineage>
</organism>
<dbReference type="EMBL" id="OANT01000003">
    <property type="protein sequence ID" value="SNX44544.1"/>
    <property type="molecule type" value="Genomic_DNA"/>
</dbReference>
<dbReference type="InterPro" id="IPR041527">
    <property type="entry name" value="YhcG_N"/>
</dbReference>
<dbReference type="PANTHER" id="PTHR30547">
    <property type="entry name" value="UNCHARACTERIZED PROTEIN YHCG-RELATED"/>
    <property type="match status" value="1"/>
</dbReference>
<dbReference type="PANTHER" id="PTHR30547:SF5">
    <property type="entry name" value="NUCLEASE YHCG-RELATED"/>
    <property type="match status" value="1"/>
</dbReference>
<proteinExistence type="predicted"/>
<dbReference type="Pfam" id="PF17761">
    <property type="entry name" value="DUF1016_N"/>
    <property type="match status" value="1"/>
</dbReference>
<reference evidence="3" key="1">
    <citation type="submission" date="2016-09" db="EMBL/GenBank/DDBJ databases">
        <authorList>
            <person name="Varghese N."/>
            <person name="Submissions S."/>
        </authorList>
    </citation>
    <scope>NUCLEOTIDE SEQUENCE [LARGE SCALE GENOMIC DNA]</scope>
    <source>
        <strain evidence="3">ANC 4466</strain>
    </source>
</reference>
<keyword evidence="3" id="KW-1185">Reference proteome</keyword>
<sequence>MTDLQLITLIDRIVDTSQFFRQQAQKQVNVMLTLRNWCIGYYLVEYEQQGADRAIYGDNTLEQIAVALKQQGLKGLGKTNLKIFRQFYLNYPQIGQTLSDQSSQFLLPQHLVFRNISVKSETQDILYQIAPLTLVNQLSFSHFIELLKIENPLQRSFYESQTIKNHWSVRELQRAINSLLFERTGLSLDKEKVLEKHAKGTGLSAKDVFRNPYMLEFLGLQEKIEYYILSLNRIAGNMTDQQGNVVKIVDLRL</sequence>